<dbReference type="AlphaFoldDB" id="A0A8H5B367"/>
<reference evidence="1 2" key="1">
    <citation type="journal article" date="2020" name="ISME J.">
        <title>Uncovering the hidden diversity of litter-decomposition mechanisms in mushroom-forming fungi.</title>
        <authorList>
            <person name="Floudas D."/>
            <person name="Bentzer J."/>
            <person name="Ahren D."/>
            <person name="Johansson T."/>
            <person name="Persson P."/>
            <person name="Tunlid A."/>
        </authorList>
    </citation>
    <scope>NUCLEOTIDE SEQUENCE [LARGE SCALE GENOMIC DNA]</scope>
    <source>
        <strain evidence="1 2">CBS 175.51</strain>
    </source>
</reference>
<accession>A0A8H5B367</accession>
<sequence length="116" mass="12576">MVAIVALSPFPYCHAFDLFASHRVSAEALYPDDDPPQLGQSPAVPRGFGGPFYTSLSCAYPQRDKKRSKKCGEKREDAVCTVAEARLSVELTKSSTIDALGPCLALDTLVPRLIYA</sequence>
<organism evidence="1 2">
    <name type="scientific">Ephemerocybe angulata</name>
    <dbReference type="NCBI Taxonomy" id="980116"/>
    <lineage>
        <taxon>Eukaryota</taxon>
        <taxon>Fungi</taxon>
        <taxon>Dikarya</taxon>
        <taxon>Basidiomycota</taxon>
        <taxon>Agaricomycotina</taxon>
        <taxon>Agaricomycetes</taxon>
        <taxon>Agaricomycetidae</taxon>
        <taxon>Agaricales</taxon>
        <taxon>Agaricineae</taxon>
        <taxon>Psathyrellaceae</taxon>
        <taxon>Ephemerocybe</taxon>
    </lineage>
</organism>
<evidence type="ECO:0000313" key="2">
    <source>
        <dbReference type="Proteomes" id="UP000541558"/>
    </source>
</evidence>
<dbReference type="Proteomes" id="UP000541558">
    <property type="component" value="Unassembled WGS sequence"/>
</dbReference>
<comment type="caution">
    <text evidence="1">The sequence shown here is derived from an EMBL/GenBank/DDBJ whole genome shotgun (WGS) entry which is preliminary data.</text>
</comment>
<proteinExistence type="predicted"/>
<name>A0A8H5B367_9AGAR</name>
<evidence type="ECO:0000313" key="1">
    <source>
        <dbReference type="EMBL" id="KAF5315846.1"/>
    </source>
</evidence>
<keyword evidence="2" id="KW-1185">Reference proteome</keyword>
<gene>
    <name evidence="1" type="ORF">D9611_005024</name>
</gene>
<protein>
    <submittedName>
        <fullName evidence="1">Uncharacterized protein</fullName>
    </submittedName>
</protein>
<dbReference type="EMBL" id="JAACJK010000220">
    <property type="protein sequence ID" value="KAF5315846.1"/>
    <property type="molecule type" value="Genomic_DNA"/>
</dbReference>